<sequence>MWSLTMVPQNQAILLPEPLAHLPLRLQRCVIHWGEAKCSCLAGPGKSAEAASSVPRDGALGCCTGLELREFGAGLGRLLPTHQRATSALCCPRRALNRLCPLFVPLQFLVLLLQGCPACSLMAGDLTYADLRFARSPPEKSHGEEPNDGELTYENFQVPRGLEKEAAECGPLKNTPELPCWATSCHRWRPVTNRPMLGALALCLFLLATNITLGVQYLQASRQLQQASRDHAAKSHILGERTHHLQAGLEESWHLLRLTEQELNSTKKELNSTKVALWQSQAAENQTRWKLQRQELLLGQANSSLALLQREKASLETHLSQATSCRQIGCCPRGWTLFRWKCLWASSERKTWSESKLDCERKSSRLLVLPKPWSARELWEAVGEAFTQVLSSWDSEWFWVGLLKDRTGLSDWTWKWVDGSPYKGSETLSSSYFSYQSYYAMIHKGQLSSEGSSSSSYRFICERAASPEDHPLSNGLWRDF</sequence>
<evidence type="ECO:0000259" key="5">
    <source>
        <dbReference type="PROSITE" id="PS50041"/>
    </source>
</evidence>
<comment type="subcellular location">
    <subcellularLocation>
        <location evidence="1">Secreted</location>
    </subcellularLocation>
</comment>
<keyword evidence="2" id="KW-0964">Secreted</keyword>
<dbReference type="PANTHER" id="PTHR15028:SF6">
    <property type="entry name" value="B-CELL DIFFERENTIATION ANTIGEN CD72"/>
    <property type="match status" value="1"/>
</dbReference>
<dbReference type="RefSeq" id="XP_034297794.1">
    <property type="nucleotide sequence ID" value="XM_034441903.1"/>
</dbReference>
<dbReference type="GO" id="GO:0005576">
    <property type="term" value="C:extracellular region"/>
    <property type="evidence" value="ECO:0007669"/>
    <property type="project" value="UniProtKB-SubCell"/>
</dbReference>
<keyword evidence="6" id="KW-1185">Reference proteome</keyword>
<evidence type="ECO:0000256" key="4">
    <source>
        <dbReference type="SAM" id="Phobius"/>
    </source>
</evidence>
<dbReference type="PROSITE" id="PS50041">
    <property type="entry name" value="C_TYPE_LECTIN_2"/>
    <property type="match status" value="1"/>
</dbReference>
<keyword evidence="3" id="KW-0175">Coiled coil</keyword>
<dbReference type="InterPro" id="IPR016186">
    <property type="entry name" value="C-type_lectin-like/link_sf"/>
</dbReference>
<dbReference type="SMART" id="SM00034">
    <property type="entry name" value="CLECT"/>
    <property type="match status" value="1"/>
</dbReference>
<reference evidence="7" key="1">
    <citation type="submission" date="2025-08" db="UniProtKB">
        <authorList>
            <consortium name="RefSeq"/>
        </authorList>
    </citation>
    <scope>IDENTIFICATION</scope>
    <source>
        <tissue evidence="7">Blood</tissue>
    </source>
</reference>
<dbReference type="Gene3D" id="3.10.100.10">
    <property type="entry name" value="Mannose-Binding Protein A, subunit A"/>
    <property type="match status" value="1"/>
</dbReference>
<gene>
    <name evidence="7" type="primary">LOC117679730</name>
</gene>
<evidence type="ECO:0000256" key="1">
    <source>
        <dbReference type="ARBA" id="ARBA00004613"/>
    </source>
</evidence>
<name>A0A6P9DP96_PANGU</name>
<dbReference type="SUPFAM" id="SSF56436">
    <property type="entry name" value="C-type lectin-like"/>
    <property type="match status" value="1"/>
</dbReference>
<dbReference type="InParanoid" id="A0A6P9DP96"/>
<protein>
    <submittedName>
        <fullName evidence="7">B-cell differentiation antigen CD72 isoform X1</fullName>
    </submittedName>
</protein>
<dbReference type="PANTHER" id="PTHR15028">
    <property type="entry name" value="CD72-RELATED"/>
    <property type="match status" value="1"/>
</dbReference>
<keyword evidence="4" id="KW-0812">Transmembrane</keyword>
<feature type="coiled-coil region" evidence="3">
    <location>
        <begin position="256"/>
        <end position="311"/>
    </location>
</feature>
<dbReference type="OMA" id="CERKYSQ"/>
<feature type="transmembrane region" description="Helical" evidence="4">
    <location>
        <begin position="197"/>
        <end position="218"/>
    </location>
</feature>
<dbReference type="InterPro" id="IPR039689">
    <property type="entry name" value="CD72"/>
</dbReference>
<evidence type="ECO:0000256" key="3">
    <source>
        <dbReference type="SAM" id="Coils"/>
    </source>
</evidence>
<evidence type="ECO:0000313" key="6">
    <source>
        <dbReference type="Proteomes" id="UP001652622"/>
    </source>
</evidence>
<evidence type="ECO:0000313" key="7">
    <source>
        <dbReference type="RefSeq" id="XP_034297794.1"/>
    </source>
</evidence>
<dbReference type="KEGG" id="pgut:117679730"/>
<organism evidence="6 7">
    <name type="scientific">Pantherophis guttatus</name>
    <name type="common">Corn snake</name>
    <name type="synonym">Elaphe guttata</name>
    <dbReference type="NCBI Taxonomy" id="94885"/>
    <lineage>
        <taxon>Eukaryota</taxon>
        <taxon>Metazoa</taxon>
        <taxon>Chordata</taxon>
        <taxon>Craniata</taxon>
        <taxon>Vertebrata</taxon>
        <taxon>Euteleostomi</taxon>
        <taxon>Lepidosauria</taxon>
        <taxon>Squamata</taxon>
        <taxon>Bifurcata</taxon>
        <taxon>Unidentata</taxon>
        <taxon>Episquamata</taxon>
        <taxon>Toxicofera</taxon>
        <taxon>Serpentes</taxon>
        <taxon>Colubroidea</taxon>
        <taxon>Colubridae</taxon>
        <taxon>Colubrinae</taxon>
        <taxon>Pantherophis</taxon>
    </lineage>
</organism>
<proteinExistence type="predicted"/>
<dbReference type="GO" id="GO:0005886">
    <property type="term" value="C:plasma membrane"/>
    <property type="evidence" value="ECO:0007669"/>
    <property type="project" value="InterPro"/>
</dbReference>
<dbReference type="InterPro" id="IPR001304">
    <property type="entry name" value="C-type_lectin-like"/>
</dbReference>
<dbReference type="GO" id="GO:0004888">
    <property type="term" value="F:transmembrane signaling receptor activity"/>
    <property type="evidence" value="ECO:0007669"/>
    <property type="project" value="InterPro"/>
</dbReference>
<dbReference type="Proteomes" id="UP001652622">
    <property type="component" value="Unplaced"/>
</dbReference>
<keyword evidence="4" id="KW-0472">Membrane</keyword>
<evidence type="ECO:0000256" key="2">
    <source>
        <dbReference type="ARBA" id="ARBA00022525"/>
    </source>
</evidence>
<dbReference type="InterPro" id="IPR016187">
    <property type="entry name" value="CTDL_fold"/>
</dbReference>
<keyword evidence="4" id="KW-1133">Transmembrane helix</keyword>
<accession>A0A6P9DP96</accession>
<dbReference type="AlphaFoldDB" id="A0A6P9DP96"/>
<feature type="domain" description="C-type lectin" evidence="5">
    <location>
        <begin position="338"/>
        <end position="480"/>
    </location>
</feature>
<dbReference type="Pfam" id="PF00059">
    <property type="entry name" value="Lectin_C"/>
    <property type="match status" value="1"/>
</dbReference>